<comment type="cofactor">
    <cofactor evidence="1">
        <name>Fe(2+)</name>
        <dbReference type="ChEBI" id="CHEBI:29033"/>
    </cofactor>
</comment>
<dbReference type="PANTHER" id="PTHR31212">
    <property type="entry name" value="ALPHA-KETOGLUTARATE-DEPENDENT DIOXYGENASE ALKB HOMOLOG 3"/>
    <property type="match status" value="1"/>
</dbReference>
<keyword evidence="11" id="KW-1185">Reference proteome</keyword>
<dbReference type="Proteomes" id="UP000029444">
    <property type="component" value="Unassembled WGS sequence"/>
</dbReference>
<dbReference type="GO" id="GO:0140097">
    <property type="term" value="F:catalytic activity, acting on DNA"/>
    <property type="evidence" value="ECO:0007669"/>
    <property type="project" value="UniProtKB-ARBA"/>
</dbReference>
<protein>
    <recommendedName>
        <fullName evidence="9">Fe2OG dioxygenase domain-containing protein</fullName>
    </recommendedName>
</protein>
<dbReference type="STRING" id="1177154.Y5S_01058"/>
<comment type="caution">
    <text evidence="10">The sequence shown here is derived from an EMBL/GenBank/DDBJ whole genome shotgun (WGS) entry which is preliminary data.</text>
</comment>
<accession>A0A095SNA3</accession>
<evidence type="ECO:0000256" key="7">
    <source>
        <dbReference type="ARBA" id="ARBA00023004"/>
    </source>
</evidence>
<feature type="domain" description="Fe2OG dioxygenase" evidence="9">
    <location>
        <begin position="105"/>
        <end position="204"/>
    </location>
</feature>
<sequence>MMTAIHRPCQPEIVTLAAQSHLTLWRQALPRAVHEGLYESLISALAWRQSVVRVYGREHLTPRLTTWEGDEGVSYRYSGLTETASGWPPVLLPVLEHVQSITGHSFNSVLGNFYRDGSDSIGYHSDDETELGPQPWIASLSLGEVRDFVFRPRRGSRKQCAKIALPDNSLLLMSPQVQRDFEHALPRRARVDKGRINLTFRQIIQPQNA</sequence>
<evidence type="ECO:0000256" key="6">
    <source>
        <dbReference type="ARBA" id="ARBA00023002"/>
    </source>
</evidence>
<evidence type="ECO:0000259" key="9">
    <source>
        <dbReference type="PROSITE" id="PS51471"/>
    </source>
</evidence>
<dbReference type="RefSeq" id="WP_081939679.1">
    <property type="nucleotide sequence ID" value="NZ_ARXV01000003.1"/>
</dbReference>
<evidence type="ECO:0000256" key="8">
    <source>
        <dbReference type="ARBA" id="ARBA00023204"/>
    </source>
</evidence>
<dbReference type="InterPro" id="IPR032854">
    <property type="entry name" value="ALKBH3"/>
</dbReference>
<keyword evidence="4" id="KW-0460">Magnesium</keyword>
<reference evidence="10 11" key="1">
    <citation type="submission" date="2012-09" db="EMBL/GenBank/DDBJ databases">
        <title>Genome Sequence of alkane-degrading Bacterium Alcanivorax sp. 19-m-6.</title>
        <authorList>
            <person name="Lai Q."/>
            <person name="Shao Z."/>
        </authorList>
    </citation>
    <scope>NUCLEOTIDE SEQUENCE [LARGE SCALE GENOMIC DNA]</scope>
    <source>
        <strain evidence="10 11">19-m-6</strain>
    </source>
</reference>
<keyword evidence="3" id="KW-0227">DNA damage</keyword>
<dbReference type="GO" id="GO:0006307">
    <property type="term" value="P:DNA alkylation repair"/>
    <property type="evidence" value="ECO:0007669"/>
    <property type="project" value="InterPro"/>
</dbReference>
<keyword evidence="2" id="KW-0479">Metal-binding</keyword>
<keyword evidence="6" id="KW-0560">Oxidoreductase</keyword>
<gene>
    <name evidence="10" type="ORF">Y5S_01058</name>
</gene>
<evidence type="ECO:0000256" key="2">
    <source>
        <dbReference type="ARBA" id="ARBA00022723"/>
    </source>
</evidence>
<evidence type="ECO:0000313" key="11">
    <source>
        <dbReference type="Proteomes" id="UP000029444"/>
    </source>
</evidence>
<dbReference type="SUPFAM" id="SSF51197">
    <property type="entry name" value="Clavaminate synthase-like"/>
    <property type="match status" value="1"/>
</dbReference>
<dbReference type="InterPro" id="IPR037151">
    <property type="entry name" value="AlkB-like_sf"/>
</dbReference>
<dbReference type="InterPro" id="IPR027450">
    <property type="entry name" value="AlkB-like"/>
</dbReference>
<evidence type="ECO:0000313" key="10">
    <source>
        <dbReference type="EMBL" id="KGD65834.1"/>
    </source>
</evidence>
<evidence type="ECO:0000256" key="3">
    <source>
        <dbReference type="ARBA" id="ARBA00022763"/>
    </source>
</evidence>
<evidence type="ECO:0000256" key="4">
    <source>
        <dbReference type="ARBA" id="ARBA00022842"/>
    </source>
</evidence>
<proteinExistence type="predicted"/>
<dbReference type="Gene3D" id="2.60.120.590">
    <property type="entry name" value="Alpha-ketoglutarate-dependent dioxygenase AlkB-like"/>
    <property type="match status" value="1"/>
</dbReference>
<dbReference type="OrthoDB" id="190276at2"/>
<dbReference type="InterPro" id="IPR005123">
    <property type="entry name" value="Oxoglu/Fe-dep_dioxygenase_dom"/>
</dbReference>
<dbReference type="GO" id="GO:0016705">
    <property type="term" value="F:oxidoreductase activity, acting on paired donors, with incorporation or reduction of molecular oxygen"/>
    <property type="evidence" value="ECO:0007669"/>
    <property type="project" value="UniProtKB-ARBA"/>
</dbReference>
<dbReference type="EMBL" id="ARXV01000003">
    <property type="protein sequence ID" value="KGD65834.1"/>
    <property type="molecule type" value="Genomic_DNA"/>
</dbReference>
<keyword evidence="7" id="KW-0408">Iron</keyword>
<dbReference type="eggNOG" id="COG3145">
    <property type="taxonomic scope" value="Bacteria"/>
</dbReference>
<dbReference type="PANTHER" id="PTHR31212:SF4">
    <property type="entry name" value="ALPHA-KETOGLUTARATE-DEPENDENT DIOXYGENASE ALKB HOMOLOG 3"/>
    <property type="match status" value="1"/>
</dbReference>
<dbReference type="AlphaFoldDB" id="A0A095SNA3"/>
<name>A0A095SNA3_9GAMM</name>
<organism evidence="10 11">
    <name type="scientific">Alcanivorax nanhaiticus</name>
    <dbReference type="NCBI Taxonomy" id="1177154"/>
    <lineage>
        <taxon>Bacteria</taxon>
        <taxon>Pseudomonadati</taxon>
        <taxon>Pseudomonadota</taxon>
        <taxon>Gammaproteobacteria</taxon>
        <taxon>Oceanospirillales</taxon>
        <taxon>Alcanivoracaceae</taxon>
        <taxon>Alcanivorax</taxon>
    </lineage>
</organism>
<dbReference type="PATRIC" id="fig|1177154.3.peg.1075"/>
<keyword evidence="8" id="KW-0234">DNA repair</keyword>
<dbReference type="Pfam" id="PF13532">
    <property type="entry name" value="2OG-FeII_Oxy_2"/>
    <property type="match status" value="1"/>
</dbReference>
<keyword evidence="5" id="KW-0223">Dioxygenase</keyword>
<dbReference type="GO" id="GO:0046872">
    <property type="term" value="F:metal ion binding"/>
    <property type="evidence" value="ECO:0007669"/>
    <property type="project" value="UniProtKB-KW"/>
</dbReference>
<evidence type="ECO:0000256" key="1">
    <source>
        <dbReference type="ARBA" id="ARBA00001954"/>
    </source>
</evidence>
<dbReference type="GO" id="GO:0051213">
    <property type="term" value="F:dioxygenase activity"/>
    <property type="evidence" value="ECO:0007669"/>
    <property type="project" value="UniProtKB-KW"/>
</dbReference>
<dbReference type="GO" id="GO:0032451">
    <property type="term" value="F:demethylase activity"/>
    <property type="evidence" value="ECO:0007669"/>
    <property type="project" value="UniProtKB-ARBA"/>
</dbReference>
<evidence type="ECO:0000256" key="5">
    <source>
        <dbReference type="ARBA" id="ARBA00022964"/>
    </source>
</evidence>
<dbReference type="FunFam" id="2.60.120.590:FF:000004">
    <property type="entry name" value="DNA oxidative demethylase ALKBH2"/>
    <property type="match status" value="1"/>
</dbReference>
<dbReference type="PROSITE" id="PS51471">
    <property type="entry name" value="FE2OG_OXY"/>
    <property type="match status" value="1"/>
</dbReference>
<dbReference type="GO" id="GO:0016787">
    <property type="term" value="F:hydrolase activity"/>
    <property type="evidence" value="ECO:0007669"/>
    <property type="project" value="UniProtKB-ARBA"/>
</dbReference>